<comment type="similarity">
    <text evidence="1 6">Belongs to the MinC family.</text>
</comment>
<dbReference type="GO" id="GO:0051302">
    <property type="term" value="P:regulation of cell division"/>
    <property type="evidence" value="ECO:0007669"/>
    <property type="project" value="InterPro"/>
</dbReference>
<dbReference type="PANTHER" id="PTHR34108">
    <property type="entry name" value="SEPTUM SITE-DETERMINING PROTEIN MINC"/>
    <property type="match status" value="1"/>
</dbReference>
<dbReference type="RefSeq" id="WP_075615267.1">
    <property type="nucleotide sequence ID" value="NZ_JACIED010000001.1"/>
</dbReference>
<dbReference type="Pfam" id="PF05209">
    <property type="entry name" value="MinC_N"/>
    <property type="match status" value="1"/>
</dbReference>
<feature type="domain" description="Septum formation inhibitor MinC N-terminal" evidence="9">
    <location>
        <begin position="11"/>
        <end position="78"/>
    </location>
</feature>
<evidence type="ECO:0000256" key="4">
    <source>
        <dbReference type="ARBA" id="ARBA00023306"/>
    </source>
</evidence>
<dbReference type="SUPFAM" id="SSF63848">
    <property type="entry name" value="Cell-division inhibitor MinC, C-terminal domain"/>
    <property type="match status" value="1"/>
</dbReference>
<dbReference type="Gene3D" id="3.30.70.260">
    <property type="match status" value="1"/>
</dbReference>
<organism evidence="10 11">
    <name type="scientific">Allorhizobium taibaishanense</name>
    <dbReference type="NCBI Taxonomy" id="887144"/>
    <lineage>
        <taxon>Bacteria</taxon>
        <taxon>Pseudomonadati</taxon>
        <taxon>Pseudomonadota</taxon>
        <taxon>Alphaproteobacteria</taxon>
        <taxon>Hyphomicrobiales</taxon>
        <taxon>Rhizobiaceae</taxon>
        <taxon>Rhizobium/Agrobacterium group</taxon>
        <taxon>Allorhizobium</taxon>
    </lineage>
</organism>
<dbReference type="GO" id="GO:1901891">
    <property type="term" value="P:regulation of cell septum assembly"/>
    <property type="evidence" value="ECO:0007669"/>
    <property type="project" value="InterPro"/>
</dbReference>
<comment type="function">
    <text evidence="5 6">Cell division inhibitor that blocks the formation of polar Z ring septums. Rapidly oscillates between the poles of the cell to destabilize FtsZ filaments that have formed before they mature into polar Z rings. Prevents FtsZ polymerization.</text>
</comment>
<keyword evidence="3 6" id="KW-0717">Septation</keyword>
<dbReference type="Pfam" id="PF03775">
    <property type="entry name" value="MinC_C"/>
    <property type="match status" value="1"/>
</dbReference>
<feature type="domain" description="Septum formation inhibitor MinC C-terminal" evidence="8">
    <location>
        <begin position="174"/>
        <end position="272"/>
    </location>
</feature>
<keyword evidence="11" id="KW-1185">Reference proteome</keyword>
<evidence type="ECO:0000256" key="6">
    <source>
        <dbReference type="HAMAP-Rule" id="MF_00267"/>
    </source>
</evidence>
<dbReference type="InterPro" id="IPR007874">
    <property type="entry name" value="MinC_N"/>
</dbReference>
<dbReference type="Gene3D" id="2.160.20.70">
    <property type="match status" value="1"/>
</dbReference>
<reference evidence="10 11" key="1">
    <citation type="submission" date="2016-09" db="EMBL/GenBank/DDBJ databases">
        <title>Rhizobium oryziradicis sp. nov., isolated from the root of rice.</title>
        <authorList>
            <person name="Zhao J."/>
            <person name="Zhang X."/>
        </authorList>
    </citation>
    <scope>NUCLEOTIDE SEQUENCE [LARGE SCALE GENOMIC DNA]</scope>
    <source>
        <strain evidence="10 11">14971</strain>
    </source>
</reference>
<gene>
    <name evidence="6 10" type="primary">minC</name>
    <name evidence="10" type="ORF">BJF91_20810</name>
</gene>
<dbReference type="GO" id="GO:0000902">
    <property type="term" value="P:cell morphogenesis"/>
    <property type="evidence" value="ECO:0007669"/>
    <property type="project" value="InterPro"/>
</dbReference>
<evidence type="ECO:0000256" key="7">
    <source>
        <dbReference type="SAM" id="MobiDB-lite"/>
    </source>
</evidence>
<dbReference type="GO" id="GO:0000917">
    <property type="term" value="P:division septum assembly"/>
    <property type="evidence" value="ECO:0007669"/>
    <property type="project" value="UniProtKB-KW"/>
</dbReference>
<dbReference type="InterPro" id="IPR013033">
    <property type="entry name" value="MinC"/>
</dbReference>
<evidence type="ECO:0000259" key="9">
    <source>
        <dbReference type="Pfam" id="PF05209"/>
    </source>
</evidence>
<dbReference type="InterPro" id="IPR005526">
    <property type="entry name" value="Septum_form_inhib_MinC_C"/>
</dbReference>
<dbReference type="EMBL" id="MKIN01000022">
    <property type="protein sequence ID" value="OLP49475.1"/>
    <property type="molecule type" value="Genomic_DNA"/>
</dbReference>
<protein>
    <recommendedName>
        <fullName evidence="6">Probable septum site-determining protein MinC</fullName>
    </recommendedName>
</protein>
<comment type="subunit">
    <text evidence="6">Interacts with MinD and FtsZ.</text>
</comment>
<evidence type="ECO:0000256" key="1">
    <source>
        <dbReference type="ARBA" id="ARBA00006291"/>
    </source>
</evidence>
<evidence type="ECO:0000256" key="3">
    <source>
        <dbReference type="ARBA" id="ARBA00023210"/>
    </source>
</evidence>
<name>A0A1Q9A4G9_9HYPH</name>
<proteinExistence type="inferred from homology"/>
<evidence type="ECO:0000256" key="5">
    <source>
        <dbReference type="ARBA" id="ARBA00025606"/>
    </source>
</evidence>
<dbReference type="Proteomes" id="UP000185598">
    <property type="component" value="Unassembled WGS sequence"/>
</dbReference>
<accession>A0A1Q9A4G9</accession>
<feature type="compositionally biased region" description="Low complexity" evidence="7">
    <location>
        <begin position="119"/>
        <end position="136"/>
    </location>
</feature>
<comment type="caution">
    <text evidence="10">The sequence shown here is derived from an EMBL/GenBank/DDBJ whole genome shotgun (WGS) entry which is preliminary data.</text>
</comment>
<dbReference type="InterPro" id="IPR036145">
    <property type="entry name" value="MinC_C_sf"/>
</dbReference>
<dbReference type="NCBIfam" id="TIGR01222">
    <property type="entry name" value="minC"/>
    <property type="match status" value="1"/>
</dbReference>
<keyword evidence="4 6" id="KW-0131">Cell cycle</keyword>
<dbReference type="AlphaFoldDB" id="A0A1Q9A4G9"/>
<evidence type="ECO:0000313" key="10">
    <source>
        <dbReference type="EMBL" id="OLP49475.1"/>
    </source>
</evidence>
<dbReference type="STRING" id="887144.BJF91_20810"/>
<sequence>MTEVLTEPRSIRIKGRSFLAVVLSPDLPVDNWLERLDNLASRSAGFFLGRPVVLDVADLAITRDELKQLIAELANRNVSIMGLEGARPSMVERGMPPILKGGRPVSDVEVPKAEQSSDAAAPAAGEGKAEAGADTAESPETNAKSAEADEAAVPALPTVITSPTARSVVHSLVLHEPVRSGQSVIFTEGDVTVIGSVASGAEIIAGGSIHIYGALRGRAMAGSVGNTTARIFCRKMEAELLAIDGIYKMAEDMDPELLGKPVQMWLDGETIKAEKMA</sequence>
<dbReference type="InterPro" id="IPR016098">
    <property type="entry name" value="CAP/MinC_C"/>
</dbReference>
<dbReference type="HAMAP" id="MF_00267">
    <property type="entry name" value="MinC"/>
    <property type="match status" value="1"/>
</dbReference>
<feature type="region of interest" description="Disordered" evidence="7">
    <location>
        <begin position="97"/>
        <end position="150"/>
    </location>
</feature>
<dbReference type="OrthoDB" id="9794530at2"/>
<evidence type="ECO:0000256" key="2">
    <source>
        <dbReference type="ARBA" id="ARBA00022618"/>
    </source>
</evidence>
<evidence type="ECO:0000259" key="8">
    <source>
        <dbReference type="Pfam" id="PF03775"/>
    </source>
</evidence>
<evidence type="ECO:0000313" key="11">
    <source>
        <dbReference type="Proteomes" id="UP000185598"/>
    </source>
</evidence>
<keyword evidence="2 6" id="KW-0132">Cell division</keyword>
<dbReference type="PANTHER" id="PTHR34108:SF1">
    <property type="entry name" value="SEPTUM SITE-DETERMINING PROTEIN MINC"/>
    <property type="match status" value="1"/>
</dbReference>